<dbReference type="Proteomes" id="UP000030014">
    <property type="component" value="Unassembled WGS sequence"/>
</dbReference>
<dbReference type="InterPro" id="IPR004794">
    <property type="entry name" value="Eubact_RibD"/>
</dbReference>
<feature type="binding site" evidence="17">
    <location>
        <begin position="296"/>
        <end position="302"/>
    </location>
    <ligand>
        <name>NADP(+)</name>
        <dbReference type="ChEBI" id="CHEBI:58349"/>
    </ligand>
</feature>
<comment type="similarity">
    <text evidence="4 15">In the N-terminal section; belongs to the cytidine and deoxycytidylate deaminase family.</text>
</comment>
<evidence type="ECO:0000256" key="14">
    <source>
        <dbReference type="ARBA" id="ARBA00049886"/>
    </source>
</evidence>
<sequence>MDLRYMKRAINLSKLGIGYTYPNPLVGAVIVKDNKIIGEGYHQHFGENHAEINALKNAKEDVNGATMYVTLEPCSHYGKTPPCANAIVKSGIKKVIIGMRDPNSLVAGRGIRILKDNGIEVIQGVLEEEIKKVNEIFIKYITTKLPFCILKTAMTLDGKIATRDGDSKWISNEISRQYVHEIRHRVAGIMVGIGTVFEDNPSLTTRLNNKKGRDSTRIIVDSKGRIPIDSKVLNIESQAKTIIVTTELASREKIEVIRSKGAEVIITPLCDDRVDLKHLMRELGERNIDSVLLEGGAELNYSALNEGIVDKVISFISPKIIGGKEAKTPVGGVGKRTMSECVNLENIKLSQFEEDIVIEGYIKGEKKLCSQE</sequence>
<evidence type="ECO:0000256" key="1">
    <source>
        <dbReference type="ARBA" id="ARBA00002151"/>
    </source>
</evidence>
<comment type="pathway">
    <text evidence="3 15">Cofactor biosynthesis; riboflavin biosynthesis; 5-amino-6-(D-ribitylamino)uracil from GTP: step 3/4.</text>
</comment>
<keyword evidence="10 15" id="KW-0521">NADP</keyword>
<keyword evidence="12" id="KW-0511">Multifunctional enzyme</keyword>
<dbReference type="SUPFAM" id="SSF53927">
    <property type="entry name" value="Cytidine deaminase-like"/>
    <property type="match status" value="1"/>
</dbReference>
<feature type="binding site" evidence="18">
    <location>
        <position position="49"/>
    </location>
    <ligand>
        <name>Zn(2+)</name>
        <dbReference type="ChEBI" id="CHEBI:29105"/>
        <note>catalytic</note>
    </ligand>
</feature>
<feature type="binding site" evidence="18">
    <location>
        <position position="74"/>
    </location>
    <ligand>
        <name>Zn(2+)</name>
        <dbReference type="ChEBI" id="CHEBI:29105"/>
        <note>catalytic</note>
    </ligand>
</feature>
<keyword evidence="11 15" id="KW-0560">Oxidoreductase</keyword>
<evidence type="ECO:0000259" key="19">
    <source>
        <dbReference type="PROSITE" id="PS51747"/>
    </source>
</evidence>
<dbReference type="GO" id="GO:0009231">
    <property type="term" value="P:riboflavin biosynthetic process"/>
    <property type="evidence" value="ECO:0007669"/>
    <property type="project" value="UniProtKB-UniPathway"/>
</dbReference>
<reference evidence="20 21" key="1">
    <citation type="submission" date="2014-01" db="EMBL/GenBank/DDBJ databases">
        <title>Plasmidome dynamics in the species complex Clostridium novyi sensu lato converts strains of independent lineages into distinctly different pathogens.</title>
        <authorList>
            <person name="Skarin H."/>
            <person name="Segerman B."/>
        </authorList>
    </citation>
    <scope>NUCLEOTIDE SEQUENCE [LARGE SCALE GENOMIC DNA]</scope>
    <source>
        <strain evidence="20 21">DC5</strain>
    </source>
</reference>
<dbReference type="PROSITE" id="PS51747">
    <property type="entry name" value="CYT_DCMP_DEAMINASES_2"/>
    <property type="match status" value="1"/>
</dbReference>
<dbReference type="RefSeq" id="WP_039259544.1">
    <property type="nucleotide sequence ID" value="NZ_JDRY01000036.1"/>
</dbReference>
<evidence type="ECO:0000256" key="13">
    <source>
        <dbReference type="ARBA" id="ARBA00049861"/>
    </source>
</evidence>
<feature type="binding site" evidence="17">
    <location>
        <position position="199"/>
    </location>
    <ligand>
        <name>NADP(+)</name>
        <dbReference type="ChEBI" id="CHEBI:58349"/>
    </ligand>
</feature>
<dbReference type="EC" id="1.1.1.193" evidence="15"/>
<dbReference type="InterPro" id="IPR016192">
    <property type="entry name" value="APOBEC/CMP_deaminase_Zn-bd"/>
</dbReference>
<comment type="caution">
    <text evidence="20">The sequence shown here is derived from an EMBL/GenBank/DDBJ whole genome shotgun (WGS) entry which is preliminary data.</text>
</comment>
<protein>
    <recommendedName>
        <fullName evidence="15">Riboflavin biosynthesis protein RibD</fullName>
    </recommendedName>
    <domain>
        <recommendedName>
            <fullName evidence="15">Diaminohydroxyphosphoribosylaminopyrimidine deaminase</fullName>
            <shortName evidence="15">DRAP deaminase</shortName>
            <ecNumber evidence="15">3.5.4.26</ecNumber>
        </recommendedName>
        <alternativeName>
            <fullName evidence="15">Riboflavin-specific deaminase</fullName>
        </alternativeName>
    </domain>
    <domain>
        <recommendedName>
            <fullName evidence="15">5-amino-6-(5-phosphoribosylamino)uracil reductase</fullName>
            <ecNumber evidence="15">1.1.1.193</ecNumber>
        </recommendedName>
        <alternativeName>
            <fullName evidence="15">HTP reductase</fullName>
        </alternativeName>
    </domain>
</protein>
<feature type="binding site" evidence="17">
    <location>
        <position position="195"/>
    </location>
    <ligand>
        <name>NADP(+)</name>
        <dbReference type="ChEBI" id="CHEBI:58349"/>
    </ligand>
</feature>
<evidence type="ECO:0000256" key="7">
    <source>
        <dbReference type="ARBA" id="ARBA00022723"/>
    </source>
</evidence>
<feature type="binding site" evidence="17">
    <location>
        <position position="167"/>
    </location>
    <ligand>
        <name>substrate</name>
    </ligand>
</feature>
<dbReference type="PANTHER" id="PTHR38011">
    <property type="entry name" value="DIHYDROFOLATE REDUCTASE FAMILY PROTEIN (AFU_ORTHOLOGUE AFUA_8G06820)"/>
    <property type="match status" value="1"/>
</dbReference>
<dbReference type="FunFam" id="3.40.140.10:FF:000025">
    <property type="entry name" value="Riboflavin biosynthesis protein RibD"/>
    <property type="match status" value="1"/>
</dbReference>
<feature type="binding site" evidence="17">
    <location>
        <position position="222"/>
    </location>
    <ligand>
        <name>NADP(+)</name>
        <dbReference type="ChEBI" id="CHEBI:58349"/>
    </ligand>
</feature>
<dbReference type="EMBL" id="JDRY01000036">
    <property type="protein sequence ID" value="KGM99345.1"/>
    <property type="molecule type" value="Genomic_DNA"/>
</dbReference>
<evidence type="ECO:0000256" key="15">
    <source>
        <dbReference type="PIRNR" id="PIRNR006769"/>
    </source>
</evidence>
<dbReference type="CDD" id="cd01284">
    <property type="entry name" value="Riboflavin_deaminase-reductase"/>
    <property type="match status" value="1"/>
</dbReference>
<dbReference type="GO" id="GO:0008703">
    <property type="term" value="F:5-amino-6-(5-phosphoribosylamino)uracil reductase activity"/>
    <property type="evidence" value="ECO:0007669"/>
    <property type="project" value="UniProtKB-EC"/>
</dbReference>
<dbReference type="SUPFAM" id="SSF53597">
    <property type="entry name" value="Dihydrofolate reductase-like"/>
    <property type="match status" value="1"/>
</dbReference>
<name>A0A0A0IIE5_CLOBO</name>
<feature type="active site" description="Proton donor" evidence="16">
    <location>
        <position position="51"/>
    </location>
</feature>
<dbReference type="Gene3D" id="3.40.430.10">
    <property type="entry name" value="Dihydrofolate Reductase, subunit A"/>
    <property type="match status" value="1"/>
</dbReference>
<comment type="cofactor">
    <cofactor evidence="15 18">
        <name>Zn(2+)</name>
        <dbReference type="ChEBI" id="CHEBI:29105"/>
    </cofactor>
    <text evidence="15 18">Binds 1 zinc ion.</text>
</comment>
<comment type="catalytic activity">
    <reaction evidence="13 15">
        <text>5-amino-6-(5-phospho-D-ribitylamino)uracil + NADP(+) = 5-amino-6-(5-phospho-D-ribosylamino)uracil + NADPH + H(+)</text>
        <dbReference type="Rhea" id="RHEA:17845"/>
        <dbReference type="ChEBI" id="CHEBI:15378"/>
        <dbReference type="ChEBI" id="CHEBI:57783"/>
        <dbReference type="ChEBI" id="CHEBI:58349"/>
        <dbReference type="ChEBI" id="CHEBI:58421"/>
        <dbReference type="ChEBI" id="CHEBI:58453"/>
        <dbReference type="EC" id="1.1.1.193"/>
    </reaction>
</comment>
<keyword evidence="6 15" id="KW-0686">Riboflavin biosynthesis</keyword>
<dbReference type="InterPro" id="IPR016193">
    <property type="entry name" value="Cytidine_deaminase-like"/>
</dbReference>
<comment type="function">
    <text evidence="1 15">Converts 2,5-diamino-6-(ribosylamino)-4(3h)-pyrimidinone 5'-phosphate into 5-amino-6-(ribosylamino)-2,4(1h,3h)-pyrimidinedione 5'-phosphate.</text>
</comment>
<dbReference type="AlphaFoldDB" id="A0A0A0IIE5"/>
<keyword evidence="9 15" id="KW-0862">Zinc</keyword>
<comment type="similarity">
    <text evidence="5 15">In the C-terminal section; belongs to the HTP reductase family.</text>
</comment>
<dbReference type="NCBIfam" id="TIGR00326">
    <property type="entry name" value="eubact_ribD"/>
    <property type="match status" value="1"/>
</dbReference>
<keyword evidence="8 15" id="KW-0378">Hydrolase</keyword>
<dbReference type="InterPro" id="IPR002125">
    <property type="entry name" value="CMP_dCMP_dom"/>
</dbReference>
<feature type="binding site" evidence="18">
    <location>
        <position position="83"/>
    </location>
    <ligand>
        <name>Zn(2+)</name>
        <dbReference type="ChEBI" id="CHEBI:29105"/>
        <note>catalytic</note>
    </ligand>
</feature>
<evidence type="ECO:0000256" key="17">
    <source>
        <dbReference type="PIRSR" id="PIRSR006769-2"/>
    </source>
</evidence>
<dbReference type="InterPro" id="IPR024072">
    <property type="entry name" value="DHFR-like_dom_sf"/>
</dbReference>
<dbReference type="NCBIfam" id="TIGR00227">
    <property type="entry name" value="ribD_Cterm"/>
    <property type="match status" value="1"/>
</dbReference>
<gene>
    <name evidence="20" type="ORF">Z955_08015</name>
</gene>
<comment type="pathway">
    <text evidence="2 15">Cofactor biosynthesis; riboflavin biosynthesis; 5-amino-6-(D-ribitylamino)uracil from GTP: step 2/4.</text>
</comment>
<evidence type="ECO:0000256" key="10">
    <source>
        <dbReference type="ARBA" id="ARBA00022857"/>
    </source>
</evidence>
<evidence type="ECO:0000256" key="4">
    <source>
        <dbReference type="ARBA" id="ARBA00005259"/>
    </source>
</evidence>
<evidence type="ECO:0000313" key="21">
    <source>
        <dbReference type="Proteomes" id="UP000030014"/>
    </source>
</evidence>
<dbReference type="GO" id="GO:0050661">
    <property type="term" value="F:NADP binding"/>
    <property type="evidence" value="ECO:0007669"/>
    <property type="project" value="InterPro"/>
</dbReference>
<dbReference type="InterPro" id="IPR011549">
    <property type="entry name" value="RibD_C"/>
</dbReference>
<dbReference type="Gene3D" id="3.40.140.10">
    <property type="entry name" value="Cytidine Deaminase, domain 2"/>
    <property type="match status" value="1"/>
</dbReference>
<evidence type="ECO:0000256" key="16">
    <source>
        <dbReference type="PIRSR" id="PIRSR006769-1"/>
    </source>
</evidence>
<evidence type="ECO:0000256" key="11">
    <source>
        <dbReference type="ARBA" id="ARBA00023002"/>
    </source>
</evidence>
<dbReference type="InterPro" id="IPR050765">
    <property type="entry name" value="Riboflavin_Biosynth_HTPR"/>
</dbReference>
<dbReference type="GO" id="GO:0008835">
    <property type="term" value="F:diaminohydroxyphosphoribosylaminopyrimidine deaminase activity"/>
    <property type="evidence" value="ECO:0007669"/>
    <property type="project" value="UniProtKB-EC"/>
</dbReference>
<keyword evidence="7 15" id="KW-0479">Metal-binding</keyword>
<dbReference type="UniPathway" id="UPA00275">
    <property type="reaction ID" value="UER00401"/>
</dbReference>
<dbReference type="GO" id="GO:0008270">
    <property type="term" value="F:zinc ion binding"/>
    <property type="evidence" value="ECO:0007669"/>
    <property type="project" value="InterPro"/>
</dbReference>
<dbReference type="Pfam" id="PF00383">
    <property type="entry name" value="dCMP_cyt_deam_1"/>
    <property type="match status" value="1"/>
</dbReference>
<proteinExistence type="inferred from homology"/>
<dbReference type="PANTHER" id="PTHR38011:SF7">
    <property type="entry name" value="2,5-DIAMINO-6-RIBOSYLAMINO-4(3H)-PYRIMIDINONE 5'-PHOSPHATE REDUCTASE"/>
    <property type="match status" value="1"/>
</dbReference>
<dbReference type="PROSITE" id="PS00903">
    <property type="entry name" value="CYT_DCMP_DEAMINASES_1"/>
    <property type="match status" value="1"/>
</dbReference>
<evidence type="ECO:0000256" key="3">
    <source>
        <dbReference type="ARBA" id="ARBA00004910"/>
    </source>
</evidence>
<comment type="catalytic activity">
    <reaction evidence="14 15">
        <text>2,5-diamino-6-hydroxy-4-(5-phosphoribosylamino)-pyrimidine + H2O + H(+) = 5-amino-6-(5-phospho-D-ribosylamino)uracil + NH4(+)</text>
        <dbReference type="Rhea" id="RHEA:21868"/>
        <dbReference type="ChEBI" id="CHEBI:15377"/>
        <dbReference type="ChEBI" id="CHEBI:15378"/>
        <dbReference type="ChEBI" id="CHEBI:28938"/>
        <dbReference type="ChEBI" id="CHEBI:58453"/>
        <dbReference type="ChEBI" id="CHEBI:58614"/>
        <dbReference type="EC" id="3.5.4.26"/>
    </reaction>
</comment>
<evidence type="ECO:0000256" key="18">
    <source>
        <dbReference type="PIRSR" id="PIRSR006769-3"/>
    </source>
</evidence>
<dbReference type="InterPro" id="IPR002734">
    <property type="entry name" value="RibDG_C"/>
</dbReference>
<feature type="domain" description="CMP/dCMP-type deaminase" evidence="19">
    <location>
        <begin position="1"/>
        <end position="122"/>
    </location>
</feature>
<feature type="binding site" evidence="17">
    <location>
        <position position="203"/>
    </location>
    <ligand>
        <name>substrate</name>
    </ligand>
</feature>
<evidence type="ECO:0000256" key="9">
    <source>
        <dbReference type="ARBA" id="ARBA00022833"/>
    </source>
</evidence>
<evidence type="ECO:0000256" key="2">
    <source>
        <dbReference type="ARBA" id="ARBA00004882"/>
    </source>
</evidence>
<feature type="binding site" evidence="17">
    <location>
        <position position="183"/>
    </location>
    <ligand>
        <name>substrate</name>
    </ligand>
</feature>
<accession>A0A0A0IIE5</accession>
<dbReference type="EC" id="3.5.4.26" evidence="15"/>
<organism evidence="20 21">
    <name type="scientific">Clostridium botulinum C/D str. DC5</name>
    <dbReference type="NCBI Taxonomy" id="1443128"/>
    <lineage>
        <taxon>Bacteria</taxon>
        <taxon>Bacillati</taxon>
        <taxon>Bacillota</taxon>
        <taxon>Clostridia</taxon>
        <taxon>Eubacteriales</taxon>
        <taxon>Clostridiaceae</taxon>
        <taxon>Clostridium</taxon>
    </lineage>
</organism>
<evidence type="ECO:0000256" key="6">
    <source>
        <dbReference type="ARBA" id="ARBA00022619"/>
    </source>
</evidence>
<feature type="binding site" evidence="17">
    <location>
        <position position="153"/>
    </location>
    <ligand>
        <name>NADP(+)</name>
        <dbReference type="ChEBI" id="CHEBI:58349"/>
    </ligand>
</feature>
<feature type="binding site" evidence="17">
    <location>
        <position position="169"/>
    </location>
    <ligand>
        <name>NADP(+)</name>
        <dbReference type="ChEBI" id="CHEBI:58349"/>
    </ligand>
</feature>
<evidence type="ECO:0000256" key="12">
    <source>
        <dbReference type="ARBA" id="ARBA00023268"/>
    </source>
</evidence>
<evidence type="ECO:0000256" key="5">
    <source>
        <dbReference type="ARBA" id="ARBA00007417"/>
    </source>
</evidence>
<feature type="binding site" evidence="17">
    <location>
        <position position="206"/>
    </location>
    <ligand>
        <name>substrate</name>
    </ligand>
</feature>
<dbReference type="PIRSF" id="PIRSF006769">
    <property type="entry name" value="RibD"/>
    <property type="match status" value="1"/>
</dbReference>
<dbReference type="Pfam" id="PF01872">
    <property type="entry name" value="RibD_C"/>
    <property type="match status" value="1"/>
</dbReference>
<evidence type="ECO:0000313" key="20">
    <source>
        <dbReference type="EMBL" id="KGM99345.1"/>
    </source>
</evidence>
<evidence type="ECO:0000256" key="8">
    <source>
        <dbReference type="ARBA" id="ARBA00022801"/>
    </source>
</evidence>
<feature type="binding site" evidence="17">
    <location>
        <position position="294"/>
    </location>
    <ligand>
        <name>substrate</name>
    </ligand>
</feature>